<reference evidence="2 3" key="1">
    <citation type="submission" date="2024-02" db="EMBL/GenBank/DDBJ databases">
        <title>de novo genome assembly of Solanum bulbocastanum strain 11H21.</title>
        <authorList>
            <person name="Hosaka A.J."/>
        </authorList>
    </citation>
    <scope>NUCLEOTIDE SEQUENCE [LARGE SCALE GENOMIC DNA]</scope>
    <source>
        <tissue evidence="2">Young leaves</tissue>
    </source>
</reference>
<dbReference type="AlphaFoldDB" id="A0AAN8UAA9"/>
<evidence type="ECO:0000313" key="1">
    <source>
        <dbReference type="EMBL" id="KAK6770633.1"/>
    </source>
</evidence>
<proteinExistence type="predicted"/>
<dbReference type="EMBL" id="JBANQN010000445">
    <property type="protein sequence ID" value="KAK6770633.1"/>
    <property type="molecule type" value="Genomic_DNA"/>
</dbReference>
<gene>
    <name evidence="2" type="ORF">RDI58_000006</name>
    <name evidence="1" type="ORF">RDI58_032106</name>
</gene>
<organism evidence="2 3">
    <name type="scientific">Solanum bulbocastanum</name>
    <name type="common">Wild potato</name>
    <dbReference type="NCBI Taxonomy" id="147425"/>
    <lineage>
        <taxon>Eukaryota</taxon>
        <taxon>Viridiplantae</taxon>
        <taxon>Streptophyta</taxon>
        <taxon>Embryophyta</taxon>
        <taxon>Tracheophyta</taxon>
        <taxon>Spermatophyta</taxon>
        <taxon>Magnoliopsida</taxon>
        <taxon>eudicotyledons</taxon>
        <taxon>Gunneridae</taxon>
        <taxon>Pentapetalae</taxon>
        <taxon>asterids</taxon>
        <taxon>lamiids</taxon>
        <taxon>Solanales</taxon>
        <taxon>Solanaceae</taxon>
        <taxon>Solanoideae</taxon>
        <taxon>Solaneae</taxon>
        <taxon>Solanum</taxon>
    </lineage>
</organism>
<protein>
    <submittedName>
        <fullName evidence="2">Uncharacterized protein</fullName>
    </submittedName>
</protein>
<name>A0AAN8UAA9_SOLBU</name>
<accession>A0AAN8UAA9</accession>
<comment type="caution">
    <text evidence="2">The sequence shown here is derived from an EMBL/GenBank/DDBJ whole genome shotgun (WGS) entry which is preliminary data.</text>
</comment>
<dbReference type="EMBL" id="JBANQN010000001">
    <property type="protein sequence ID" value="KAK6802226.1"/>
    <property type="molecule type" value="Genomic_DNA"/>
</dbReference>
<dbReference type="Proteomes" id="UP001371456">
    <property type="component" value="Unassembled WGS sequence"/>
</dbReference>
<sequence length="116" mass="13568">MHVLMLARAHLLPTIQQSEFHRREVSEIPTLRKEKKLDHEKASRVSPHMCGTRPHANVDSHGFLGKEATCVRCWRSYFFLLDARCPPKHRLYSPTTGLVYGLVRLFHYRLMDLLIC</sequence>
<keyword evidence="3" id="KW-1185">Reference proteome</keyword>
<evidence type="ECO:0000313" key="3">
    <source>
        <dbReference type="Proteomes" id="UP001371456"/>
    </source>
</evidence>
<evidence type="ECO:0000313" key="2">
    <source>
        <dbReference type="EMBL" id="KAK6802226.1"/>
    </source>
</evidence>